<name>A0ABU7A1V3_9TELE</name>
<protein>
    <submittedName>
        <fullName evidence="2">Uncharacterized protein</fullName>
    </submittedName>
</protein>
<comment type="caution">
    <text evidence="2">The sequence shown here is derived from an EMBL/GenBank/DDBJ whole genome shotgun (WGS) entry which is preliminary data.</text>
</comment>
<keyword evidence="3" id="KW-1185">Reference proteome</keyword>
<feature type="compositionally biased region" description="Basic and acidic residues" evidence="1">
    <location>
        <begin position="96"/>
        <end position="112"/>
    </location>
</feature>
<evidence type="ECO:0000313" key="3">
    <source>
        <dbReference type="Proteomes" id="UP001345963"/>
    </source>
</evidence>
<reference evidence="2 3" key="1">
    <citation type="submission" date="2021-07" db="EMBL/GenBank/DDBJ databases">
        <authorList>
            <person name="Palmer J.M."/>
        </authorList>
    </citation>
    <scope>NUCLEOTIDE SEQUENCE [LARGE SCALE GENOMIC DNA]</scope>
    <source>
        <strain evidence="2 3">AT_MEX2019</strain>
        <tissue evidence="2">Muscle</tissue>
    </source>
</reference>
<accession>A0ABU7A1V3</accession>
<dbReference type="Proteomes" id="UP001345963">
    <property type="component" value="Unassembled WGS sequence"/>
</dbReference>
<proteinExistence type="predicted"/>
<evidence type="ECO:0000313" key="2">
    <source>
        <dbReference type="EMBL" id="MED6232056.1"/>
    </source>
</evidence>
<sequence length="112" mass="12578">MIIKRKPSCIVLARPLVYSNPCSADGPRSVPLSFLCADDSFCLCFLIFLLCYMSESHPCYPARPLAPLWRKPVGVSAVDSWVSFTQLLPHPFTSNKHTEDVGQQTERMKSCK</sequence>
<feature type="region of interest" description="Disordered" evidence="1">
    <location>
        <begin position="92"/>
        <end position="112"/>
    </location>
</feature>
<dbReference type="EMBL" id="JAHUTI010000411">
    <property type="protein sequence ID" value="MED6232056.1"/>
    <property type="molecule type" value="Genomic_DNA"/>
</dbReference>
<organism evidence="2 3">
    <name type="scientific">Ataeniobius toweri</name>
    <dbReference type="NCBI Taxonomy" id="208326"/>
    <lineage>
        <taxon>Eukaryota</taxon>
        <taxon>Metazoa</taxon>
        <taxon>Chordata</taxon>
        <taxon>Craniata</taxon>
        <taxon>Vertebrata</taxon>
        <taxon>Euteleostomi</taxon>
        <taxon>Actinopterygii</taxon>
        <taxon>Neopterygii</taxon>
        <taxon>Teleostei</taxon>
        <taxon>Neoteleostei</taxon>
        <taxon>Acanthomorphata</taxon>
        <taxon>Ovalentaria</taxon>
        <taxon>Atherinomorphae</taxon>
        <taxon>Cyprinodontiformes</taxon>
        <taxon>Goodeidae</taxon>
        <taxon>Ataeniobius</taxon>
    </lineage>
</organism>
<evidence type="ECO:0000256" key="1">
    <source>
        <dbReference type="SAM" id="MobiDB-lite"/>
    </source>
</evidence>
<gene>
    <name evidence="2" type="ORF">ATANTOWER_019559</name>
</gene>